<proteinExistence type="predicted"/>
<protein>
    <submittedName>
        <fullName evidence="2">Uncharacterized protein</fullName>
    </submittedName>
</protein>
<dbReference type="RefSeq" id="WP_073501205.1">
    <property type="nucleotide sequence ID" value="NZ_FRBI01000019.1"/>
</dbReference>
<evidence type="ECO:0000313" key="2">
    <source>
        <dbReference type="EMBL" id="SHN05062.1"/>
    </source>
</evidence>
<dbReference type="OrthoDB" id="9791748at2"/>
<dbReference type="AlphaFoldDB" id="A0A1M7NM97"/>
<feature type="signal peptide" evidence="1">
    <location>
        <begin position="1"/>
        <end position="32"/>
    </location>
</feature>
<evidence type="ECO:0000256" key="1">
    <source>
        <dbReference type="SAM" id="SignalP"/>
    </source>
</evidence>
<dbReference type="Proteomes" id="UP000184111">
    <property type="component" value="Unassembled WGS sequence"/>
</dbReference>
<sequence>MTFRRKPPDVGRRKSAALLLALGTAVAGAALAGPGAGVGQASSHREAPLTASLEGATPGHLVQALAAGDRVNGPGRLYTGSFPYIALPFTNAVNQAG</sequence>
<reference evidence="2 3" key="1">
    <citation type="submission" date="2016-11" db="EMBL/GenBank/DDBJ databases">
        <authorList>
            <person name="Jaros S."/>
            <person name="Januszkiewicz K."/>
            <person name="Wedrychowicz H."/>
        </authorList>
    </citation>
    <scope>NUCLEOTIDE SEQUENCE [LARGE SCALE GENOMIC DNA]</scope>
    <source>
        <strain evidence="2 3">CGMCC 4.2025</strain>
    </source>
</reference>
<feature type="chain" id="PRO_5013156034" evidence="1">
    <location>
        <begin position="33"/>
        <end position="97"/>
    </location>
</feature>
<keyword evidence="3" id="KW-1185">Reference proteome</keyword>
<dbReference type="EMBL" id="FRBI01000019">
    <property type="protein sequence ID" value="SHN05062.1"/>
    <property type="molecule type" value="Genomic_DNA"/>
</dbReference>
<keyword evidence="1" id="KW-0732">Signal</keyword>
<organism evidence="2 3">
    <name type="scientific">Actinacidiphila paucisporea</name>
    <dbReference type="NCBI Taxonomy" id="310782"/>
    <lineage>
        <taxon>Bacteria</taxon>
        <taxon>Bacillati</taxon>
        <taxon>Actinomycetota</taxon>
        <taxon>Actinomycetes</taxon>
        <taxon>Kitasatosporales</taxon>
        <taxon>Streptomycetaceae</taxon>
        <taxon>Actinacidiphila</taxon>
    </lineage>
</organism>
<evidence type="ECO:0000313" key="3">
    <source>
        <dbReference type="Proteomes" id="UP000184111"/>
    </source>
</evidence>
<accession>A0A1M7NM97</accession>
<gene>
    <name evidence="2" type="ORF">SAMN05216499_11952</name>
</gene>
<name>A0A1M7NM97_9ACTN</name>